<gene>
    <name evidence="1" type="ORF">PX52LOC_04528</name>
</gene>
<evidence type="ECO:0000313" key="1">
    <source>
        <dbReference type="EMBL" id="QEL17538.1"/>
    </source>
</evidence>
<protein>
    <submittedName>
        <fullName evidence="1">Uncharacterized protein</fullName>
    </submittedName>
</protein>
<dbReference type="AlphaFoldDB" id="A0A5C1AKX6"/>
<reference evidence="2" key="1">
    <citation type="submission" date="2019-08" db="EMBL/GenBank/DDBJ databases">
        <title>Limnoglobus roseus gen. nov., sp. nov., a novel freshwater planctomycete with a giant genome from the family Gemmataceae.</title>
        <authorList>
            <person name="Kulichevskaya I.S."/>
            <person name="Naumoff D.G."/>
            <person name="Miroshnikov K."/>
            <person name="Ivanova A."/>
            <person name="Philippov D.A."/>
            <person name="Hakobyan A."/>
            <person name="Rijpstra I.C."/>
            <person name="Sinninghe Damste J.S."/>
            <person name="Liesack W."/>
            <person name="Dedysh S.N."/>
        </authorList>
    </citation>
    <scope>NUCLEOTIDE SEQUENCE [LARGE SCALE GENOMIC DNA]</scope>
    <source>
        <strain evidence="2">PX52</strain>
    </source>
</reference>
<sequence>MDEHLLGYGLTDFLARKRRELAFSTGSHSMKEACKITWKAGLEPKDYVSAAGSWESESPRVMKDAVTALDYKRRPLLTEAVRVIERLPGGADWLKTIPK</sequence>
<organism evidence="1 2">
    <name type="scientific">Limnoglobus roseus</name>
    <dbReference type="NCBI Taxonomy" id="2598579"/>
    <lineage>
        <taxon>Bacteria</taxon>
        <taxon>Pseudomonadati</taxon>
        <taxon>Planctomycetota</taxon>
        <taxon>Planctomycetia</taxon>
        <taxon>Gemmatales</taxon>
        <taxon>Gemmataceae</taxon>
        <taxon>Limnoglobus</taxon>
    </lineage>
</organism>
<dbReference type="Proteomes" id="UP000324974">
    <property type="component" value="Chromosome"/>
</dbReference>
<evidence type="ECO:0000313" key="2">
    <source>
        <dbReference type="Proteomes" id="UP000324974"/>
    </source>
</evidence>
<keyword evidence="2" id="KW-1185">Reference proteome</keyword>
<dbReference type="EMBL" id="CP042425">
    <property type="protein sequence ID" value="QEL17538.1"/>
    <property type="molecule type" value="Genomic_DNA"/>
</dbReference>
<accession>A0A5C1AKX6</accession>
<dbReference type="KEGG" id="lrs:PX52LOC_04528"/>
<name>A0A5C1AKX6_9BACT</name>
<proteinExistence type="predicted"/>